<accession>A0A3B1DWS2</accession>
<proteinExistence type="predicted"/>
<sequence>MNKNIYNNLKMYLAISLSVTTLHSYELKPVGLKATGMGGTGVANTRGSLASYYNPALLRFSDYTTDIELNAGLKVREANLLQPINELTNIDFSGTLERIGNNAGTGKKKLVINGIVITNTLLAGTSNKDKDKNNIKDAIDIITKRIGAKNALQVSAIPSFTAQISDAIAIGVYRNIDANFRININSDYDKMIVKTTETINSQTLDIYYSYDYDTDEYIGTTDDKDYKTKSLEYATNNGINYILVDTAILLETPISYARMYDFKSGTYSFGASIKPMTLTSSKTKLKIGESLSDANDKRNDLETTYDSTFGLDLGIAYKPNNSKLTLGIVGKNLNSPTFKVNKTTTNEKDYKIDPYLRAGLSVPIWNDNIEFALDLDLQKNDTIISGEKTQFVGTGIELHPSSSFALRAGAMKDLASQNFDDGTILTAGVGFGLKWLQFDISAMLGTNKSEFKGQEIPKYFAVNLALVSRWGDGYNRKQAPITNEKNIKKEKIMSIKEKSDKAQLELEKGTKETTEDKNSEN</sequence>
<reference evidence="2" key="1">
    <citation type="submission" date="2018-10" db="EMBL/GenBank/DDBJ databases">
        <authorList>
            <person name="Aoki K."/>
        </authorList>
    </citation>
    <scope>NUCLEOTIDE SEQUENCE</scope>
</reference>
<protein>
    <submittedName>
        <fullName evidence="2">Predicted secreted protein</fullName>
    </submittedName>
</protein>
<evidence type="ECO:0000256" key="1">
    <source>
        <dbReference type="SAM" id="MobiDB-lite"/>
    </source>
</evidence>
<organism evidence="2">
    <name type="scientific">hydrothermal vent metagenome</name>
    <dbReference type="NCBI Taxonomy" id="652676"/>
    <lineage>
        <taxon>unclassified sequences</taxon>
        <taxon>metagenomes</taxon>
        <taxon>ecological metagenomes</taxon>
    </lineage>
</organism>
<dbReference type="Gene3D" id="2.40.160.60">
    <property type="entry name" value="Outer membrane protein transport protein (OMPP1/FadL/TodX)"/>
    <property type="match status" value="1"/>
</dbReference>
<gene>
    <name evidence="2" type="ORF">MNB_ARC-1_1060</name>
</gene>
<name>A0A3B1DWS2_9ZZZZ</name>
<evidence type="ECO:0000313" key="2">
    <source>
        <dbReference type="EMBL" id="VAY86837.1"/>
    </source>
</evidence>
<dbReference type="Pfam" id="PF13729">
    <property type="entry name" value="TraF_2"/>
    <property type="match status" value="1"/>
</dbReference>
<dbReference type="InterPro" id="IPR032811">
    <property type="entry name" value="Put_conjugal_transfer"/>
</dbReference>
<dbReference type="EMBL" id="UOYO01000017">
    <property type="protein sequence ID" value="VAY86837.1"/>
    <property type="molecule type" value="Genomic_DNA"/>
</dbReference>
<dbReference type="AlphaFoldDB" id="A0A3B1DWS2"/>
<feature type="region of interest" description="Disordered" evidence="1">
    <location>
        <begin position="498"/>
        <end position="521"/>
    </location>
</feature>